<name>A0ACC0JX61_CHOFU</name>
<protein>
    <submittedName>
        <fullName evidence="1">Uncharacterized protein</fullName>
    </submittedName>
</protein>
<keyword evidence="2" id="KW-1185">Reference proteome</keyword>
<comment type="caution">
    <text evidence="1">The sequence shown here is derived from an EMBL/GenBank/DDBJ whole genome shotgun (WGS) entry which is preliminary data.</text>
</comment>
<organism evidence="1 2">
    <name type="scientific">Choristoneura fumiferana</name>
    <name type="common">Spruce budworm moth</name>
    <name type="synonym">Archips fumiferana</name>
    <dbReference type="NCBI Taxonomy" id="7141"/>
    <lineage>
        <taxon>Eukaryota</taxon>
        <taxon>Metazoa</taxon>
        <taxon>Ecdysozoa</taxon>
        <taxon>Arthropoda</taxon>
        <taxon>Hexapoda</taxon>
        <taxon>Insecta</taxon>
        <taxon>Pterygota</taxon>
        <taxon>Neoptera</taxon>
        <taxon>Endopterygota</taxon>
        <taxon>Lepidoptera</taxon>
        <taxon>Glossata</taxon>
        <taxon>Ditrysia</taxon>
        <taxon>Tortricoidea</taxon>
        <taxon>Tortricidae</taxon>
        <taxon>Tortricinae</taxon>
        <taxon>Choristoneura</taxon>
    </lineage>
</organism>
<accession>A0ACC0JX61</accession>
<gene>
    <name evidence="1" type="ORF">MSG28_007416</name>
</gene>
<reference evidence="1 2" key="1">
    <citation type="journal article" date="2022" name="Genome Biol. Evol.">
        <title>The Spruce Budworm Genome: Reconstructing the Evolutionary History of Antifreeze Proteins.</title>
        <authorList>
            <person name="Beliveau C."/>
            <person name="Gagne P."/>
            <person name="Picq S."/>
            <person name="Vernygora O."/>
            <person name="Keeling C.I."/>
            <person name="Pinkney K."/>
            <person name="Doucet D."/>
            <person name="Wen F."/>
            <person name="Johnston J.S."/>
            <person name="Maaroufi H."/>
            <person name="Boyle B."/>
            <person name="Laroche J."/>
            <person name="Dewar K."/>
            <person name="Juretic N."/>
            <person name="Blackburn G."/>
            <person name="Nisole A."/>
            <person name="Brunet B."/>
            <person name="Brandao M."/>
            <person name="Lumley L."/>
            <person name="Duan J."/>
            <person name="Quan G."/>
            <person name="Lucarotti C.J."/>
            <person name="Roe A.D."/>
            <person name="Sperling F.A.H."/>
            <person name="Levesque R.C."/>
            <person name="Cusson M."/>
        </authorList>
    </citation>
    <scope>NUCLEOTIDE SEQUENCE [LARGE SCALE GENOMIC DNA]</scope>
    <source>
        <strain evidence="1">Glfc:IPQL:Cfum</strain>
    </source>
</reference>
<evidence type="ECO:0000313" key="2">
    <source>
        <dbReference type="Proteomes" id="UP001064048"/>
    </source>
</evidence>
<proteinExistence type="predicted"/>
<dbReference type="Proteomes" id="UP001064048">
    <property type="component" value="Chromosome 12"/>
</dbReference>
<evidence type="ECO:0000313" key="1">
    <source>
        <dbReference type="EMBL" id="KAI8428718.1"/>
    </source>
</evidence>
<sequence>MLTTSCADVSDWPSVLSKVQLSLNTTVQKSTGFAPMRLLIGKNSNIPSIQARLDEVLDNIDEVIDVSADRLTAQQRLQKVAEKSKDRFDQTRRNNIQYNVGDTVYVNQDHRRNNKLSAKYKGPYQIINILDNDRTIVDEICQGDADL</sequence>
<dbReference type="EMBL" id="CM046112">
    <property type="protein sequence ID" value="KAI8428718.1"/>
    <property type="molecule type" value="Genomic_DNA"/>
</dbReference>